<evidence type="ECO:0000313" key="11">
    <source>
        <dbReference type="EMBL" id="KAI5078497.1"/>
    </source>
</evidence>
<comment type="subunit">
    <text evidence="2">Homotrimer.</text>
</comment>
<keyword evidence="12" id="KW-1185">Reference proteome</keyword>
<dbReference type="InterPro" id="IPR036388">
    <property type="entry name" value="WH-like_DNA-bd_sf"/>
</dbReference>
<reference evidence="11" key="1">
    <citation type="submission" date="2021-01" db="EMBL/GenBank/DDBJ databases">
        <title>Adiantum capillus-veneris genome.</title>
        <authorList>
            <person name="Fang Y."/>
            <person name="Liao Q."/>
        </authorList>
    </citation>
    <scope>NUCLEOTIDE SEQUENCE</scope>
    <source>
        <strain evidence="11">H3</strain>
        <tissue evidence="11">Leaf</tissue>
    </source>
</reference>
<keyword evidence="4" id="KW-0805">Transcription regulation</keyword>
<dbReference type="GO" id="GO:0000978">
    <property type="term" value="F:RNA polymerase II cis-regulatory region sequence-specific DNA binding"/>
    <property type="evidence" value="ECO:0007669"/>
    <property type="project" value="TreeGrafter"/>
</dbReference>
<keyword evidence="8" id="KW-0539">Nucleus</keyword>
<dbReference type="InterPro" id="IPR036390">
    <property type="entry name" value="WH_DNA-bd_sf"/>
</dbReference>
<dbReference type="Gene3D" id="1.10.10.10">
    <property type="entry name" value="Winged helix-like DNA-binding domain superfamily/Winged helix DNA-binding domain"/>
    <property type="match status" value="1"/>
</dbReference>
<name>A0A9D4V382_ADICA</name>
<dbReference type="PANTHER" id="PTHR10015">
    <property type="entry name" value="HEAT SHOCK TRANSCRIPTION FACTOR"/>
    <property type="match status" value="1"/>
</dbReference>
<dbReference type="SUPFAM" id="SSF46785">
    <property type="entry name" value="Winged helix' DNA-binding domain"/>
    <property type="match status" value="1"/>
</dbReference>
<dbReference type="FunFam" id="1.10.10.10:FF:000037">
    <property type="entry name" value="Heat stress transcription factor B-4"/>
    <property type="match status" value="1"/>
</dbReference>
<comment type="subcellular location">
    <subcellularLocation>
        <location evidence="1">Nucleus</location>
    </subcellularLocation>
</comment>
<dbReference type="OrthoDB" id="60033at2759"/>
<evidence type="ECO:0000256" key="5">
    <source>
        <dbReference type="ARBA" id="ARBA00023016"/>
    </source>
</evidence>
<dbReference type="InterPro" id="IPR000232">
    <property type="entry name" value="HSF_DNA-bd"/>
</dbReference>
<keyword evidence="7" id="KW-0804">Transcription</keyword>
<dbReference type="Proteomes" id="UP000886520">
    <property type="component" value="Chromosome 6"/>
</dbReference>
<evidence type="ECO:0000256" key="8">
    <source>
        <dbReference type="ARBA" id="ARBA00023242"/>
    </source>
</evidence>
<accession>A0A9D4V382</accession>
<evidence type="ECO:0000259" key="10">
    <source>
        <dbReference type="SMART" id="SM00415"/>
    </source>
</evidence>
<evidence type="ECO:0000313" key="12">
    <source>
        <dbReference type="Proteomes" id="UP000886520"/>
    </source>
</evidence>
<evidence type="ECO:0000256" key="3">
    <source>
        <dbReference type="ARBA" id="ARBA00022553"/>
    </source>
</evidence>
<protein>
    <recommendedName>
        <fullName evidence="10">HSF-type DNA-binding domain-containing protein</fullName>
    </recommendedName>
</protein>
<keyword evidence="5" id="KW-0346">Stress response</keyword>
<evidence type="ECO:0000256" key="9">
    <source>
        <dbReference type="RuleBase" id="RU004020"/>
    </source>
</evidence>
<dbReference type="PANTHER" id="PTHR10015:SF322">
    <property type="entry name" value="HEAT STRESS TRANSCRIPTION FACTOR A-7A"/>
    <property type="match status" value="1"/>
</dbReference>
<keyword evidence="6" id="KW-0238">DNA-binding</keyword>
<dbReference type="GO" id="GO:0005634">
    <property type="term" value="C:nucleus"/>
    <property type="evidence" value="ECO:0007669"/>
    <property type="project" value="UniProtKB-SubCell"/>
</dbReference>
<evidence type="ECO:0000256" key="2">
    <source>
        <dbReference type="ARBA" id="ARBA00011233"/>
    </source>
</evidence>
<evidence type="ECO:0000256" key="7">
    <source>
        <dbReference type="ARBA" id="ARBA00023163"/>
    </source>
</evidence>
<feature type="domain" description="HSF-type DNA-binding" evidence="10">
    <location>
        <begin position="1"/>
        <end position="84"/>
    </location>
</feature>
<dbReference type="EMBL" id="JABFUD020000006">
    <property type="protein sequence ID" value="KAI5078497.1"/>
    <property type="molecule type" value="Genomic_DNA"/>
</dbReference>
<sequence length="462" mass="51728">MVDDSSTNSIVSWTPTCDYSFVVWDFYEFSRALLPRFFKHNNFSSFVRQLNTYGFRKSDPDRWEFSHEEFVKGQRHRLKNIHRKKTAPTASNFASTSRVSQAHGFVEEGQVLPQAWAFVGGHQPQPARQAESEVEQLRRERNVIMSELGRLGAQHHSAHQQIKCISDRLQAMEMRQQQIVAFVARTMCAPSFVYQCNGNQSSVIDHSRLAQQKFSDDCALEVDPDNEVRKRRRIMYSEPCAGSESGNLVVDCTDHSSQLPQKYAEEHASSCEINQDMTTSVTTSDDQETAASHDHKLLVELDLENDSNSNICYGSNAPHSATQNFAFQGKACDRDVDAVSTSTVCGRMLEDVKLKLKLKAKRPTGEGYALGMESDDHLQMMDLNLRPLSNVSDDMQYLPSGWVGSGDVASAKCIQANVAGNSFFEDLESELFWEHLLSWSVASLQGEHSGGSRSAAGFVSLV</sequence>
<keyword evidence="3" id="KW-0597">Phosphoprotein</keyword>
<organism evidence="11 12">
    <name type="scientific">Adiantum capillus-veneris</name>
    <name type="common">Maidenhair fern</name>
    <dbReference type="NCBI Taxonomy" id="13818"/>
    <lineage>
        <taxon>Eukaryota</taxon>
        <taxon>Viridiplantae</taxon>
        <taxon>Streptophyta</taxon>
        <taxon>Embryophyta</taxon>
        <taxon>Tracheophyta</taxon>
        <taxon>Polypodiopsida</taxon>
        <taxon>Polypodiidae</taxon>
        <taxon>Polypodiales</taxon>
        <taxon>Pteridineae</taxon>
        <taxon>Pteridaceae</taxon>
        <taxon>Vittarioideae</taxon>
        <taxon>Adiantum</taxon>
    </lineage>
</organism>
<proteinExistence type="inferred from homology"/>
<dbReference type="PRINTS" id="PR00056">
    <property type="entry name" value="HSFDOMAIN"/>
</dbReference>
<dbReference type="GO" id="GO:0006357">
    <property type="term" value="P:regulation of transcription by RNA polymerase II"/>
    <property type="evidence" value="ECO:0007669"/>
    <property type="project" value="TreeGrafter"/>
</dbReference>
<dbReference type="Pfam" id="PF00447">
    <property type="entry name" value="HSF_DNA-bind"/>
    <property type="match status" value="1"/>
</dbReference>
<evidence type="ECO:0000256" key="4">
    <source>
        <dbReference type="ARBA" id="ARBA00023015"/>
    </source>
</evidence>
<comment type="similarity">
    <text evidence="9">Belongs to the HSF family.</text>
</comment>
<comment type="caution">
    <text evidence="11">The sequence shown here is derived from an EMBL/GenBank/DDBJ whole genome shotgun (WGS) entry which is preliminary data.</text>
</comment>
<gene>
    <name evidence="11" type="ORF">GOP47_0006168</name>
</gene>
<dbReference type="AlphaFoldDB" id="A0A9D4V382"/>
<dbReference type="GO" id="GO:0003700">
    <property type="term" value="F:DNA-binding transcription factor activity"/>
    <property type="evidence" value="ECO:0007669"/>
    <property type="project" value="InterPro"/>
</dbReference>
<evidence type="ECO:0000256" key="1">
    <source>
        <dbReference type="ARBA" id="ARBA00004123"/>
    </source>
</evidence>
<dbReference type="GO" id="GO:0034605">
    <property type="term" value="P:cellular response to heat"/>
    <property type="evidence" value="ECO:0007669"/>
    <property type="project" value="TreeGrafter"/>
</dbReference>
<evidence type="ECO:0000256" key="6">
    <source>
        <dbReference type="ARBA" id="ARBA00023125"/>
    </source>
</evidence>
<dbReference type="SMART" id="SM00415">
    <property type="entry name" value="HSF"/>
    <property type="match status" value="1"/>
</dbReference>